<dbReference type="FunFam" id="2.130.10.10:FF:002141">
    <property type="entry name" value="Uncharacterized protein"/>
    <property type="match status" value="1"/>
</dbReference>
<dbReference type="SMART" id="SM00320">
    <property type="entry name" value="WD40"/>
    <property type="match status" value="8"/>
</dbReference>
<comment type="caution">
    <text evidence="2">The sequence shown here is derived from an EMBL/GenBank/DDBJ whole genome shotgun (WGS) entry which is preliminary data.</text>
</comment>
<gene>
    <name evidence="2" type="ORF">POCTA_138.1.T1640008</name>
</gene>
<keyword evidence="1" id="KW-0853">WD repeat</keyword>
<reference evidence="2" key="1">
    <citation type="submission" date="2021-01" db="EMBL/GenBank/DDBJ databases">
        <authorList>
            <consortium name="Genoscope - CEA"/>
            <person name="William W."/>
        </authorList>
    </citation>
    <scope>NUCLEOTIDE SEQUENCE</scope>
</reference>
<organism evidence="2 3">
    <name type="scientific">Paramecium octaurelia</name>
    <dbReference type="NCBI Taxonomy" id="43137"/>
    <lineage>
        <taxon>Eukaryota</taxon>
        <taxon>Sar</taxon>
        <taxon>Alveolata</taxon>
        <taxon>Ciliophora</taxon>
        <taxon>Intramacronucleata</taxon>
        <taxon>Oligohymenophorea</taxon>
        <taxon>Peniculida</taxon>
        <taxon>Parameciidae</taxon>
        <taxon>Paramecium</taxon>
    </lineage>
</organism>
<evidence type="ECO:0000313" key="2">
    <source>
        <dbReference type="EMBL" id="CAD8213828.1"/>
    </source>
</evidence>
<feature type="repeat" description="WD" evidence="1">
    <location>
        <begin position="548"/>
        <end position="589"/>
    </location>
</feature>
<dbReference type="PROSITE" id="PS00678">
    <property type="entry name" value="WD_REPEATS_1"/>
    <property type="match status" value="7"/>
</dbReference>
<sequence length="798" mass="90500">MNCIYHHLNPIQFICIAPHACQYQRKLCAECQYEHGENVKHAVPINIFQQIVIMKMKQYKLDEISEISQQRNNFKLMLSQTESMIKKIWEELSDSIKYIYDLIEKKYRSYSNLFNQYTNIAESSYSDLEQIVYLLQVGKVNDWISEKNSYLAKLQKIEQLLEEEVKFLCKKLKNEIKSSIQPIQKMLQVYERKEDLYQVLTQTSNIDESCLNEILGMFKTNKITDCLKYLSNIRNTEKNNFKFITDVIKNIGEIDFNKKNYSLEMSECFRKDLINKISQENKYIIQFLKFLVQLTAIDERFIQCGSNSLYLLVEMKVDMRGQSFENIRIRDTSLIGGNFVRCNFNGSNFDNVDISGMNLNQTQLFNCKWKNLKIHEINKIDDHSTTVRSFCFSPDGTTLASGSSDMSISLWDVKTGQQKAKLHGHQCSVLSVCFSPDGNILASGSQDYSVCLWDVKTGQQNAKLIGHYRGVNSVCFSPDGTILVSGSADLSICLWNIKTGQQKAKLDGHKQSVQSVCFSPDGTTLASGSSDRSVRLWDVKIGLQKAKLDGHTGYVYSVCFSPDGTILASGSYDNSIRLWDIKTGYQRAQLDGHLYSVQSVCFSHDGATLASGSEDYSIRLWDIKTGQQKAKLDGHTSCINTVCFSPDGSTLASSSIDNSIRLWDVQIGQRAQLLLDGNQYLVQSVYFSPDGTTLAYGRGENSISVWDVKTGQEILSSDNRYQDILAQFKSPNYQNIFPASLPTSNITILRISQNPILEAQGALILKGEFIDYKGYDFTSIFKSKGSLILENSINQKQN</sequence>
<evidence type="ECO:0000313" key="3">
    <source>
        <dbReference type="Proteomes" id="UP000683925"/>
    </source>
</evidence>
<dbReference type="PROSITE" id="PS50082">
    <property type="entry name" value="WD_REPEATS_2"/>
    <property type="match status" value="8"/>
</dbReference>
<dbReference type="InterPro" id="IPR001646">
    <property type="entry name" value="5peptide_repeat"/>
</dbReference>
<keyword evidence="3" id="KW-1185">Reference proteome</keyword>
<dbReference type="InterPro" id="IPR019775">
    <property type="entry name" value="WD40_repeat_CS"/>
</dbReference>
<dbReference type="Pfam" id="PF00400">
    <property type="entry name" value="WD40"/>
    <property type="match status" value="8"/>
</dbReference>
<feature type="repeat" description="WD" evidence="1">
    <location>
        <begin position="380"/>
        <end position="421"/>
    </location>
</feature>
<evidence type="ECO:0000256" key="1">
    <source>
        <dbReference type="PROSITE-ProRule" id="PRU00221"/>
    </source>
</evidence>
<feature type="repeat" description="WD" evidence="1">
    <location>
        <begin position="675"/>
        <end position="716"/>
    </location>
</feature>
<evidence type="ECO:0008006" key="4">
    <source>
        <dbReference type="Google" id="ProtNLM"/>
    </source>
</evidence>
<dbReference type="FunFam" id="2.160.20.80:FF:000011">
    <property type="entry name" value="Uncharacterized protein"/>
    <property type="match status" value="1"/>
</dbReference>
<dbReference type="EMBL" id="CAJJDP010000167">
    <property type="protein sequence ID" value="CAD8213828.1"/>
    <property type="molecule type" value="Genomic_DNA"/>
</dbReference>
<dbReference type="InterPro" id="IPR001680">
    <property type="entry name" value="WD40_rpt"/>
</dbReference>
<name>A0A8S1YK22_PAROT</name>
<dbReference type="AlphaFoldDB" id="A0A8S1YK22"/>
<dbReference type="Pfam" id="PF00805">
    <property type="entry name" value="Pentapeptide"/>
    <property type="match status" value="1"/>
</dbReference>
<dbReference type="OMA" id="LEMSECF"/>
<feature type="repeat" description="WD" evidence="1">
    <location>
        <begin position="506"/>
        <end position="540"/>
    </location>
</feature>
<dbReference type="OrthoDB" id="674604at2759"/>
<feature type="repeat" description="WD" evidence="1">
    <location>
        <begin position="632"/>
        <end position="673"/>
    </location>
</feature>
<dbReference type="CDD" id="cd00200">
    <property type="entry name" value="WD40"/>
    <property type="match status" value="1"/>
</dbReference>
<dbReference type="PANTHER" id="PTHR45333:SF1">
    <property type="entry name" value="CHROMOSOME UNDETERMINED SCAFFOLD_625, WHOLE GENOME SHOTGUN SEQUENCE"/>
    <property type="match status" value="1"/>
</dbReference>
<protein>
    <recommendedName>
        <fullName evidence="4">WD-40 repeat protein</fullName>
    </recommendedName>
</protein>
<feature type="repeat" description="WD" evidence="1">
    <location>
        <begin position="464"/>
        <end position="505"/>
    </location>
</feature>
<feature type="repeat" description="WD" evidence="1">
    <location>
        <begin position="422"/>
        <end position="463"/>
    </location>
</feature>
<dbReference type="Proteomes" id="UP000683925">
    <property type="component" value="Unassembled WGS sequence"/>
</dbReference>
<dbReference type="PANTHER" id="PTHR45333">
    <property type="entry name" value="MEMBRANE PROTEIN-RELATED"/>
    <property type="match status" value="1"/>
</dbReference>
<feature type="repeat" description="WD" evidence="1">
    <location>
        <begin position="590"/>
        <end position="631"/>
    </location>
</feature>
<proteinExistence type="predicted"/>
<dbReference type="PROSITE" id="PS50294">
    <property type="entry name" value="WD_REPEATS_REGION"/>
    <property type="match status" value="8"/>
</dbReference>
<accession>A0A8S1YK22</accession>